<feature type="region of interest" description="Disordered" evidence="1">
    <location>
        <begin position="1"/>
        <end position="76"/>
    </location>
</feature>
<evidence type="ECO:0000313" key="2">
    <source>
        <dbReference type="EMBL" id="KAK7487856.1"/>
    </source>
</evidence>
<protein>
    <submittedName>
        <fullName evidence="2">Uncharacterized protein</fullName>
    </submittedName>
</protein>
<feature type="region of interest" description="Disordered" evidence="1">
    <location>
        <begin position="129"/>
        <end position="323"/>
    </location>
</feature>
<gene>
    <name evidence="2" type="ORF">BaRGS_00020903</name>
</gene>
<feature type="compositionally biased region" description="Polar residues" evidence="1">
    <location>
        <begin position="386"/>
        <end position="407"/>
    </location>
</feature>
<organism evidence="2 3">
    <name type="scientific">Batillaria attramentaria</name>
    <dbReference type="NCBI Taxonomy" id="370345"/>
    <lineage>
        <taxon>Eukaryota</taxon>
        <taxon>Metazoa</taxon>
        <taxon>Spiralia</taxon>
        <taxon>Lophotrochozoa</taxon>
        <taxon>Mollusca</taxon>
        <taxon>Gastropoda</taxon>
        <taxon>Caenogastropoda</taxon>
        <taxon>Sorbeoconcha</taxon>
        <taxon>Cerithioidea</taxon>
        <taxon>Batillariidae</taxon>
        <taxon>Batillaria</taxon>
    </lineage>
</organism>
<feature type="compositionally biased region" description="Polar residues" evidence="1">
    <location>
        <begin position="452"/>
        <end position="469"/>
    </location>
</feature>
<dbReference type="AlphaFoldDB" id="A0ABD0KKU5"/>
<sequence>SDLTRKQTAELKRLKTEGKSGYYRNGKLVVTDRNRPGGRRAASHTGDGGDYRQHGRHHSQGRHYQRQSRRGDERQYRPVYDREQYGQSNYHQQLYNYSYDDWPRLDVTSNPTLRWFGDPASREAEWRNARPDDWDESGHLSDVSCGTVTSTHQPPASSPDCASEACNTPPAGSGTGSVPDPSPAGSGTGGVPDPSPAGSGTVSVPDPSPAGSGTGSVPDPSPAGSGTGSLPDPSPAGSGTGSVPDPSPAGSGTGSVPDPSPAGSGTGSVPDPSPAGSGTGSVPDPSPAGSGTGSVPDPSPAGSGTGSVPDPSPAGSGTGSVPDPSLLAVVLAVYRTRHLLAVVLAVYRTRHLLAVSGTQSNSQVGDSPPPADSDTESVLPVLPTETPDTQHGVTASSVHVQPAQQEQVRGRPDTAQAGSVGETGTSDSARSSSRSVTRQSLIPDTWAPAVTRQPTRSPVVTRQQSSSSRKLGCGRDP</sequence>
<dbReference type="Proteomes" id="UP001519460">
    <property type="component" value="Unassembled WGS sequence"/>
</dbReference>
<keyword evidence="3" id="KW-1185">Reference proteome</keyword>
<feature type="region of interest" description="Disordered" evidence="1">
    <location>
        <begin position="357"/>
        <end position="477"/>
    </location>
</feature>
<evidence type="ECO:0000256" key="1">
    <source>
        <dbReference type="SAM" id="MobiDB-lite"/>
    </source>
</evidence>
<feature type="compositionally biased region" description="Polar residues" evidence="1">
    <location>
        <begin position="144"/>
        <end position="155"/>
    </location>
</feature>
<proteinExistence type="predicted"/>
<feature type="non-terminal residue" evidence="2">
    <location>
        <position position="477"/>
    </location>
</feature>
<evidence type="ECO:0000313" key="3">
    <source>
        <dbReference type="Proteomes" id="UP001519460"/>
    </source>
</evidence>
<feature type="non-terminal residue" evidence="2">
    <location>
        <position position="1"/>
    </location>
</feature>
<dbReference type="EMBL" id="JACVVK020000158">
    <property type="protein sequence ID" value="KAK7487856.1"/>
    <property type="molecule type" value="Genomic_DNA"/>
</dbReference>
<feature type="compositionally biased region" description="Basic and acidic residues" evidence="1">
    <location>
        <begin position="129"/>
        <end position="139"/>
    </location>
</feature>
<feature type="compositionally biased region" description="Basic and acidic residues" evidence="1">
    <location>
        <begin position="1"/>
        <end position="18"/>
    </location>
</feature>
<accession>A0ABD0KKU5</accession>
<feature type="compositionally biased region" description="Low complexity" evidence="1">
    <location>
        <begin position="423"/>
        <end position="440"/>
    </location>
</feature>
<name>A0ABD0KKU5_9CAEN</name>
<reference evidence="2 3" key="1">
    <citation type="journal article" date="2023" name="Sci. Data">
        <title>Genome assembly of the Korean intertidal mud-creeper Batillaria attramentaria.</title>
        <authorList>
            <person name="Patra A.K."/>
            <person name="Ho P.T."/>
            <person name="Jun S."/>
            <person name="Lee S.J."/>
            <person name="Kim Y."/>
            <person name="Won Y.J."/>
        </authorList>
    </citation>
    <scope>NUCLEOTIDE SEQUENCE [LARGE SCALE GENOMIC DNA]</scope>
    <source>
        <strain evidence="2">Wonlab-2016</strain>
    </source>
</reference>
<comment type="caution">
    <text evidence="2">The sequence shown here is derived from an EMBL/GenBank/DDBJ whole genome shotgun (WGS) entry which is preliminary data.</text>
</comment>
<feature type="compositionally biased region" description="Basic residues" evidence="1">
    <location>
        <begin position="54"/>
        <end position="68"/>
    </location>
</feature>